<gene>
    <name evidence="2" type="ORF">GCM10011363_23630</name>
</gene>
<feature type="signal peptide" evidence="1">
    <location>
        <begin position="1"/>
        <end position="21"/>
    </location>
</feature>
<evidence type="ECO:0008006" key="4">
    <source>
        <dbReference type="Google" id="ProtNLM"/>
    </source>
</evidence>
<dbReference type="RefSeq" id="WP_188482253.1">
    <property type="nucleotide sequence ID" value="NZ_BMFC01000005.1"/>
</dbReference>
<organism evidence="2 3">
    <name type="scientific">Marivita lacus</name>
    <dbReference type="NCBI Taxonomy" id="1323742"/>
    <lineage>
        <taxon>Bacteria</taxon>
        <taxon>Pseudomonadati</taxon>
        <taxon>Pseudomonadota</taxon>
        <taxon>Alphaproteobacteria</taxon>
        <taxon>Rhodobacterales</taxon>
        <taxon>Roseobacteraceae</taxon>
        <taxon>Marivita</taxon>
    </lineage>
</organism>
<comment type="caution">
    <text evidence="2">The sequence shown here is derived from an EMBL/GenBank/DDBJ whole genome shotgun (WGS) entry which is preliminary data.</text>
</comment>
<keyword evidence="1" id="KW-0732">Signal</keyword>
<proteinExistence type="predicted"/>
<dbReference type="EMBL" id="BMFC01000005">
    <property type="protein sequence ID" value="GGC06198.1"/>
    <property type="molecule type" value="Genomic_DNA"/>
</dbReference>
<dbReference type="Proteomes" id="UP000645462">
    <property type="component" value="Unassembled WGS sequence"/>
</dbReference>
<protein>
    <recommendedName>
        <fullName evidence="4">DNA primase</fullName>
    </recommendedName>
</protein>
<evidence type="ECO:0000313" key="3">
    <source>
        <dbReference type="Proteomes" id="UP000645462"/>
    </source>
</evidence>
<evidence type="ECO:0000256" key="1">
    <source>
        <dbReference type="SAM" id="SignalP"/>
    </source>
</evidence>
<accession>A0ABQ1KUS0</accession>
<name>A0ABQ1KUS0_9RHOB</name>
<keyword evidence="3" id="KW-1185">Reference proteome</keyword>
<evidence type="ECO:0000313" key="2">
    <source>
        <dbReference type="EMBL" id="GGC06198.1"/>
    </source>
</evidence>
<feature type="chain" id="PRO_5045046284" description="DNA primase" evidence="1">
    <location>
        <begin position="22"/>
        <end position="100"/>
    </location>
</feature>
<reference evidence="3" key="1">
    <citation type="journal article" date="2019" name="Int. J. Syst. Evol. Microbiol.">
        <title>The Global Catalogue of Microorganisms (GCM) 10K type strain sequencing project: providing services to taxonomists for standard genome sequencing and annotation.</title>
        <authorList>
            <consortium name="The Broad Institute Genomics Platform"/>
            <consortium name="The Broad Institute Genome Sequencing Center for Infectious Disease"/>
            <person name="Wu L."/>
            <person name="Ma J."/>
        </authorList>
    </citation>
    <scope>NUCLEOTIDE SEQUENCE [LARGE SCALE GENOMIC DNA]</scope>
    <source>
        <strain evidence="3">CGMCC 1.12478</strain>
    </source>
</reference>
<sequence length="100" mass="11119">MLRTSLAILALTVSLTLPAMAQDKQAECLKIGQIATDIMAERKSGANDRQAERRVLRNIPNMSKNDEVLAVNLVSWIYSLPEDQLTPEVSNTLYQTCLSQ</sequence>